<dbReference type="Pfam" id="PF09838">
    <property type="entry name" value="DUF2065"/>
    <property type="match status" value="1"/>
</dbReference>
<keyword evidence="1" id="KW-0472">Membrane</keyword>
<name>A0A381VDM6_9ZZZZ</name>
<reference evidence="2" key="1">
    <citation type="submission" date="2018-05" db="EMBL/GenBank/DDBJ databases">
        <authorList>
            <person name="Lanie J.A."/>
            <person name="Ng W.-L."/>
            <person name="Kazmierczak K.M."/>
            <person name="Andrzejewski T.M."/>
            <person name="Davidsen T.M."/>
            <person name="Wayne K.J."/>
            <person name="Tettelin H."/>
            <person name="Glass J.I."/>
            <person name="Rusch D."/>
            <person name="Podicherti R."/>
            <person name="Tsui H.-C.T."/>
            <person name="Winkler M.E."/>
        </authorList>
    </citation>
    <scope>NUCLEOTIDE SEQUENCE</scope>
</reference>
<dbReference type="EMBL" id="UINC01008547">
    <property type="protein sequence ID" value="SVA38456.1"/>
    <property type="molecule type" value="Genomic_DNA"/>
</dbReference>
<dbReference type="InterPro" id="IPR019201">
    <property type="entry name" value="DUF2065"/>
</dbReference>
<protein>
    <recommendedName>
        <fullName evidence="3">DUF2065 domain-containing protein</fullName>
    </recommendedName>
</protein>
<dbReference type="PANTHER" id="PTHR38602:SF1">
    <property type="entry name" value="INNER MEMBRANE PROTEIN"/>
    <property type="match status" value="1"/>
</dbReference>
<keyword evidence="1" id="KW-0812">Transmembrane</keyword>
<gene>
    <name evidence="2" type="ORF">METZ01_LOCUS91310</name>
</gene>
<evidence type="ECO:0000313" key="2">
    <source>
        <dbReference type="EMBL" id="SVA38456.1"/>
    </source>
</evidence>
<proteinExistence type="predicted"/>
<feature type="transmembrane region" description="Helical" evidence="1">
    <location>
        <begin position="44"/>
        <end position="61"/>
    </location>
</feature>
<keyword evidence="1" id="KW-1133">Transmembrane helix</keyword>
<accession>A0A381VDM6</accession>
<dbReference type="AlphaFoldDB" id="A0A381VDM6"/>
<evidence type="ECO:0008006" key="3">
    <source>
        <dbReference type="Google" id="ProtNLM"/>
    </source>
</evidence>
<feature type="transmembrane region" description="Helical" evidence="1">
    <location>
        <begin position="6"/>
        <end position="23"/>
    </location>
</feature>
<sequence length="62" mass="6824">MIEIFFGSLGLLLIIEGLLYALFPNRMKSLINKMTEIPDDTLKWGGAASALLGLIIMWAVIS</sequence>
<organism evidence="2">
    <name type="scientific">marine metagenome</name>
    <dbReference type="NCBI Taxonomy" id="408172"/>
    <lineage>
        <taxon>unclassified sequences</taxon>
        <taxon>metagenomes</taxon>
        <taxon>ecological metagenomes</taxon>
    </lineage>
</organism>
<dbReference type="PANTHER" id="PTHR38602">
    <property type="entry name" value="INNER MEMBRANE PROTEIN-RELATED"/>
    <property type="match status" value="1"/>
</dbReference>
<evidence type="ECO:0000256" key="1">
    <source>
        <dbReference type="SAM" id="Phobius"/>
    </source>
</evidence>